<dbReference type="EMBL" id="BSDX01000001">
    <property type="protein sequence ID" value="GLI52662.1"/>
    <property type="molecule type" value="Genomic_DNA"/>
</dbReference>
<evidence type="ECO:0000313" key="1">
    <source>
        <dbReference type="EMBL" id="GLI52662.1"/>
    </source>
</evidence>
<reference evidence="1" key="1">
    <citation type="submission" date="2022-12" db="EMBL/GenBank/DDBJ databases">
        <title>Reference genome sequencing for broad-spectrum identification of bacterial and archaeal isolates by mass spectrometry.</title>
        <authorList>
            <person name="Sekiguchi Y."/>
            <person name="Tourlousse D.M."/>
        </authorList>
    </citation>
    <scope>NUCLEOTIDE SEQUENCE</scope>
    <source>
        <strain evidence="1">TSL-P1</strain>
    </source>
</reference>
<keyword evidence="2" id="KW-1185">Reference proteome</keyword>
<organism evidence="1 2">
    <name type="scientific">Thermodesulfovibrio yellowstonii</name>
    <dbReference type="NCBI Taxonomy" id="28262"/>
    <lineage>
        <taxon>Bacteria</taxon>
        <taxon>Pseudomonadati</taxon>
        <taxon>Nitrospirota</taxon>
        <taxon>Thermodesulfovibrionia</taxon>
        <taxon>Thermodesulfovibrionales</taxon>
        <taxon>Thermodesulfovibrionaceae</taxon>
        <taxon>Thermodesulfovibrio</taxon>
    </lineage>
</organism>
<dbReference type="NCBIfam" id="TIGR00725">
    <property type="entry name" value="TIGR00725 family protein"/>
    <property type="match status" value="1"/>
</dbReference>
<proteinExistence type="predicted"/>
<dbReference type="SUPFAM" id="SSF102405">
    <property type="entry name" value="MCP/YpsA-like"/>
    <property type="match status" value="1"/>
</dbReference>
<protein>
    <submittedName>
        <fullName evidence="1">TIGR00725 family protein</fullName>
    </submittedName>
</protein>
<dbReference type="InterPro" id="IPR052341">
    <property type="entry name" value="LOG_family_nucleotidases"/>
</dbReference>
<dbReference type="InterPro" id="IPR005268">
    <property type="entry name" value="CHP00725"/>
</dbReference>
<dbReference type="AlphaFoldDB" id="A0A9W6GFA4"/>
<gene>
    <name evidence="1" type="ORF">TISLANDTSLP1_03550</name>
</gene>
<name>A0A9W6GFA4_9BACT</name>
<sequence>MKIIGIVGAGKANKELLKSAEEVGRLLAIEGVIIVTGGLGGVMEAVCRGAYINGGITVGILPTDRKEDANPYVKIPIPTGMGEMRNSLIVRASDILIAIGGGYGTLSEIALALKTGKKVIGLKTWNIPGIIESHSVEEAVSIATSLIKGK</sequence>
<dbReference type="PANTHER" id="PTHR43393">
    <property type="entry name" value="CYTOKININ RIBOSIDE 5'-MONOPHOSPHATE PHOSPHORIBOHYDROLASE"/>
    <property type="match status" value="1"/>
</dbReference>
<dbReference type="Gene3D" id="3.40.50.450">
    <property type="match status" value="1"/>
</dbReference>
<dbReference type="Proteomes" id="UP001144297">
    <property type="component" value="Unassembled WGS sequence"/>
</dbReference>
<accession>A0A9W6GFA4</accession>
<evidence type="ECO:0000313" key="2">
    <source>
        <dbReference type="Proteomes" id="UP001144297"/>
    </source>
</evidence>
<dbReference type="GO" id="GO:0005829">
    <property type="term" value="C:cytosol"/>
    <property type="evidence" value="ECO:0007669"/>
    <property type="project" value="TreeGrafter"/>
</dbReference>
<dbReference type="PANTHER" id="PTHR43393:SF3">
    <property type="entry name" value="LYSINE DECARBOXYLASE-LIKE PROTEIN"/>
    <property type="match status" value="1"/>
</dbReference>
<dbReference type="InterPro" id="IPR041164">
    <property type="entry name" value="LDcluster4"/>
</dbReference>
<dbReference type="Pfam" id="PF18306">
    <property type="entry name" value="LDcluster4"/>
    <property type="match status" value="1"/>
</dbReference>
<comment type="caution">
    <text evidence="1">The sequence shown here is derived from an EMBL/GenBank/DDBJ whole genome shotgun (WGS) entry which is preliminary data.</text>
</comment>